<keyword evidence="2" id="KW-0677">Repeat</keyword>
<keyword evidence="3" id="KW-0547">Nucleotide-binding</keyword>
<reference evidence="6" key="1">
    <citation type="submission" date="2020-05" db="EMBL/GenBank/DDBJ databases">
        <authorList>
            <person name="Chiriac C."/>
            <person name="Salcher M."/>
            <person name="Ghai R."/>
            <person name="Kavagutti S V."/>
        </authorList>
    </citation>
    <scope>NUCLEOTIDE SEQUENCE</scope>
</reference>
<keyword evidence="4" id="KW-0067">ATP-binding</keyword>
<dbReference type="Pfam" id="PF00005">
    <property type="entry name" value="ABC_tran"/>
    <property type="match status" value="2"/>
</dbReference>
<dbReference type="SUPFAM" id="SSF52540">
    <property type="entry name" value="P-loop containing nucleoside triphosphate hydrolases"/>
    <property type="match status" value="2"/>
</dbReference>
<evidence type="ECO:0000256" key="1">
    <source>
        <dbReference type="ARBA" id="ARBA00022448"/>
    </source>
</evidence>
<dbReference type="CDD" id="cd03216">
    <property type="entry name" value="ABC_Carb_Monos_I"/>
    <property type="match status" value="1"/>
</dbReference>
<evidence type="ECO:0000256" key="3">
    <source>
        <dbReference type="ARBA" id="ARBA00022741"/>
    </source>
</evidence>
<dbReference type="EMBL" id="CAEZYW010000211">
    <property type="protein sequence ID" value="CAB4750943.1"/>
    <property type="molecule type" value="Genomic_DNA"/>
</dbReference>
<dbReference type="GO" id="GO:0016887">
    <property type="term" value="F:ATP hydrolysis activity"/>
    <property type="evidence" value="ECO:0007669"/>
    <property type="project" value="InterPro"/>
</dbReference>
<evidence type="ECO:0000256" key="2">
    <source>
        <dbReference type="ARBA" id="ARBA00022737"/>
    </source>
</evidence>
<sequence length="507" mass="53675">MSDTLRAGGPALPVLEAAGVMKAYGGVQALKGVDFALFGGEVHALCGENGSGKSTMLKILSAQIAPDAGTISMNGAAVSMRNPVESLAAGISMVTQERTLVSELSVGENVLLGPRKPRSRWGIDWRATRQRAREALDALDCDADVDDLVQNLPPGQAQLVEIARALTNDTKVLILDEPTSSLSAHEVDSLFRAMRALRERGVATVFISHRTQEVFEISDRLTVLRDGRLVSTGVAADYSPTRLVSDMLGRELSAFVPPPEYQTSADAVLSLDALSVRGKFSDVSLSVGKGEIVGIAGLVGAGHSEVLETIFGLHQREAGRIIIGGKAVSIKDAPAAIRAGIGFVPGDRKVGGLVLDMSVLENALMARTSTATRWARPRSASSVAFVEQCVADFSIVTESLDTPVVRLSGGNQQKVLISKWIGTNPSILLLDEPTRGVDVGAKAEIYRILLAQRDAGLSIVISSSEAPELLTLCDRIVVMHAGRVAGTLHKHEADEGAIFRLAMGHVQ</sequence>
<dbReference type="PROSITE" id="PS50893">
    <property type="entry name" value="ABC_TRANSPORTER_2"/>
    <property type="match status" value="2"/>
</dbReference>
<dbReference type="InterPro" id="IPR050107">
    <property type="entry name" value="ABC_carbohydrate_import_ATPase"/>
</dbReference>
<evidence type="ECO:0000313" key="6">
    <source>
        <dbReference type="EMBL" id="CAB4750943.1"/>
    </source>
</evidence>
<feature type="domain" description="ABC transporter" evidence="5">
    <location>
        <begin position="263"/>
        <end position="506"/>
    </location>
</feature>
<dbReference type="AlphaFoldDB" id="A0A6J6TX22"/>
<dbReference type="Gene3D" id="3.40.50.300">
    <property type="entry name" value="P-loop containing nucleotide triphosphate hydrolases"/>
    <property type="match status" value="2"/>
</dbReference>
<gene>
    <name evidence="6" type="ORF">UFOPK2786_01286</name>
</gene>
<feature type="domain" description="ABC transporter" evidence="5">
    <location>
        <begin position="15"/>
        <end position="251"/>
    </location>
</feature>
<keyword evidence="1" id="KW-0813">Transport</keyword>
<dbReference type="PANTHER" id="PTHR43790:SF9">
    <property type="entry name" value="GALACTOFURANOSE TRANSPORTER ATP-BINDING PROTEIN YTFR"/>
    <property type="match status" value="1"/>
</dbReference>
<dbReference type="InterPro" id="IPR003439">
    <property type="entry name" value="ABC_transporter-like_ATP-bd"/>
</dbReference>
<proteinExistence type="predicted"/>
<protein>
    <submittedName>
        <fullName evidence="6">Unannotated protein</fullName>
    </submittedName>
</protein>
<dbReference type="InterPro" id="IPR027417">
    <property type="entry name" value="P-loop_NTPase"/>
</dbReference>
<evidence type="ECO:0000259" key="5">
    <source>
        <dbReference type="PROSITE" id="PS50893"/>
    </source>
</evidence>
<organism evidence="6">
    <name type="scientific">freshwater metagenome</name>
    <dbReference type="NCBI Taxonomy" id="449393"/>
    <lineage>
        <taxon>unclassified sequences</taxon>
        <taxon>metagenomes</taxon>
        <taxon>ecological metagenomes</taxon>
    </lineage>
</organism>
<dbReference type="PANTHER" id="PTHR43790">
    <property type="entry name" value="CARBOHYDRATE TRANSPORT ATP-BINDING PROTEIN MG119-RELATED"/>
    <property type="match status" value="1"/>
</dbReference>
<dbReference type="CDD" id="cd03215">
    <property type="entry name" value="ABC_Carb_Monos_II"/>
    <property type="match status" value="1"/>
</dbReference>
<dbReference type="InterPro" id="IPR017871">
    <property type="entry name" value="ABC_transporter-like_CS"/>
</dbReference>
<dbReference type="GO" id="GO:0005524">
    <property type="term" value="F:ATP binding"/>
    <property type="evidence" value="ECO:0007669"/>
    <property type="project" value="UniProtKB-KW"/>
</dbReference>
<dbReference type="InterPro" id="IPR003593">
    <property type="entry name" value="AAA+_ATPase"/>
</dbReference>
<name>A0A6J6TX22_9ZZZZ</name>
<evidence type="ECO:0000256" key="4">
    <source>
        <dbReference type="ARBA" id="ARBA00022840"/>
    </source>
</evidence>
<dbReference type="PROSITE" id="PS00211">
    <property type="entry name" value="ABC_TRANSPORTER_1"/>
    <property type="match status" value="1"/>
</dbReference>
<dbReference type="SMART" id="SM00382">
    <property type="entry name" value="AAA"/>
    <property type="match status" value="2"/>
</dbReference>
<accession>A0A6J6TX22</accession>